<keyword evidence="2" id="KW-1185">Reference proteome</keyword>
<gene>
    <name evidence="1" type="ORF">BDV40DRAFT_257042</name>
</gene>
<sequence length="107" mass="12383">MEYKRVYTKPSVNDLDQRKLMQYTYPRKAGSSGPAIFIWGDADDVRILNIEAVAKQHVDKLSETFADHKDWYTDLTPNSATKSEWNDSCQWNSRTELFAQWSCGESV</sequence>
<proteinExistence type="predicted"/>
<organism evidence="1 2">
    <name type="scientific">Aspergillus tamarii</name>
    <dbReference type="NCBI Taxonomy" id="41984"/>
    <lineage>
        <taxon>Eukaryota</taxon>
        <taxon>Fungi</taxon>
        <taxon>Dikarya</taxon>
        <taxon>Ascomycota</taxon>
        <taxon>Pezizomycotina</taxon>
        <taxon>Eurotiomycetes</taxon>
        <taxon>Eurotiomycetidae</taxon>
        <taxon>Eurotiales</taxon>
        <taxon>Aspergillaceae</taxon>
        <taxon>Aspergillus</taxon>
        <taxon>Aspergillus subgen. Circumdati</taxon>
    </lineage>
</organism>
<dbReference type="EMBL" id="ML738597">
    <property type="protein sequence ID" value="KAE8165884.1"/>
    <property type="molecule type" value="Genomic_DNA"/>
</dbReference>
<evidence type="ECO:0000313" key="1">
    <source>
        <dbReference type="EMBL" id="KAE8165884.1"/>
    </source>
</evidence>
<evidence type="ECO:0000313" key="2">
    <source>
        <dbReference type="Proteomes" id="UP000326950"/>
    </source>
</evidence>
<accession>A0A5N6V4U8</accession>
<dbReference type="AlphaFoldDB" id="A0A5N6V4U8"/>
<name>A0A5N6V4U8_ASPTM</name>
<protein>
    <submittedName>
        <fullName evidence="1">Uncharacterized protein</fullName>
    </submittedName>
</protein>
<dbReference type="Proteomes" id="UP000326950">
    <property type="component" value="Unassembled WGS sequence"/>
</dbReference>
<reference evidence="1 2" key="1">
    <citation type="submission" date="2019-04" db="EMBL/GenBank/DDBJ databases">
        <title>Friends and foes A comparative genomics study of 23 Aspergillus species from section Flavi.</title>
        <authorList>
            <consortium name="DOE Joint Genome Institute"/>
            <person name="Kjaerbolling I."/>
            <person name="Vesth T."/>
            <person name="Frisvad J.C."/>
            <person name="Nybo J.L."/>
            <person name="Theobald S."/>
            <person name="Kildgaard S."/>
            <person name="Isbrandt T."/>
            <person name="Kuo A."/>
            <person name="Sato A."/>
            <person name="Lyhne E.K."/>
            <person name="Kogle M.E."/>
            <person name="Wiebenga A."/>
            <person name="Kun R.S."/>
            <person name="Lubbers R.J."/>
            <person name="Makela M.R."/>
            <person name="Barry K."/>
            <person name="Chovatia M."/>
            <person name="Clum A."/>
            <person name="Daum C."/>
            <person name="Haridas S."/>
            <person name="He G."/>
            <person name="LaButti K."/>
            <person name="Lipzen A."/>
            <person name="Mondo S."/>
            <person name="Riley R."/>
            <person name="Salamov A."/>
            <person name="Simmons B.A."/>
            <person name="Magnuson J.K."/>
            <person name="Henrissat B."/>
            <person name="Mortensen U.H."/>
            <person name="Larsen T.O."/>
            <person name="Devries R.P."/>
            <person name="Grigoriev I.V."/>
            <person name="Machida M."/>
            <person name="Baker S.E."/>
            <person name="Andersen M.R."/>
        </authorList>
    </citation>
    <scope>NUCLEOTIDE SEQUENCE [LARGE SCALE GENOMIC DNA]</scope>
    <source>
        <strain evidence="1 2">CBS 117626</strain>
    </source>
</reference>